<dbReference type="Proteomes" id="UP000327026">
    <property type="component" value="Segment"/>
</dbReference>
<dbReference type="SUPFAM" id="SSF56300">
    <property type="entry name" value="Metallo-dependent phosphatases"/>
    <property type="match status" value="1"/>
</dbReference>
<sequence>MSNVWFASDLHIGHKRLMEIRNLADDVVEHDAILAQAWDSVVHKDDTVWILGDISSGSKSGQLAALEWISKRPGRKRLILGNHDGPHPMNRDAHVLASAYWMVFDHVSTAARIRVPLDAGGHTDVLLSHFPYVGDHTSEDRHTQWRLRDEGKILIHGHTHSPLILSRHIHRRQIHVGIDAWGRLVSRDEIYDMVNYIHKEEVVHTDAVAEHQGVSG</sequence>
<evidence type="ECO:0000313" key="2">
    <source>
        <dbReference type="EMBL" id="QFG10431.1"/>
    </source>
</evidence>
<accession>A0A5J6THT1</accession>
<dbReference type="GO" id="GO:0016787">
    <property type="term" value="F:hydrolase activity"/>
    <property type="evidence" value="ECO:0007669"/>
    <property type="project" value="InterPro"/>
</dbReference>
<reference evidence="2 3" key="1">
    <citation type="submission" date="2019-07" db="EMBL/GenBank/DDBJ databases">
        <authorList>
            <person name="Garlena R.A."/>
            <person name="Russell D.A."/>
            <person name="Pope W.H."/>
            <person name="Jacobs-Sera D."/>
            <person name="Hatfull G.F."/>
        </authorList>
    </citation>
    <scope>NUCLEOTIDE SEQUENCE [LARGE SCALE GENOMIC DNA]</scope>
</reference>
<keyword evidence="3" id="KW-1185">Reference proteome</keyword>
<organism evidence="2 3">
    <name type="scientific">Mycobacterium phage Anthony</name>
    <dbReference type="NCBI Taxonomy" id="2599857"/>
    <lineage>
        <taxon>Viruses</taxon>
        <taxon>Duplodnaviria</taxon>
        <taxon>Heunggongvirae</taxon>
        <taxon>Uroviricota</taxon>
        <taxon>Caudoviricetes</taxon>
        <taxon>Anthonyvirus</taxon>
        <taxon>Anthonyvirus anthony</taxon>
    </lineage>
</organism>
<dbReference type="Gene3D" id="3.60.21.10">
    <property type="match status" value="1"/>
</dbReference>
<dbReference type="RefSeq" id="YP_010062097.1">
    <property type="nucleotide sequence ID" value="NC_054790.1"/>
</dbReference>
<feature type="domain" description="Calcineurin-like phosphoesterase" evidence="1">
    <location>
        <begin position="3"/>
        <end position="162"/>
    </location>
</feature>
<dbReference type="InterPro" id="IPR004843">
    <property type="entry name" value="Calcineurin-like_PHP"/>
</dbReference>
<dbReference type="Pfam" id="PF00149">
    <property type="entry name" value="Metallophos"/>
    <property type="match status" value="1"/>
</dbReference>
<name>A0A5J6THT1_9CAUD</name>
<evidence type="ECO:0000313" key="3">
    <source>
        <dbReference type="Proteomes" id="UP000327026"/>
    </source>
</evidence>
<dbReference type="EMBL" id="MN234188">
    <property type="protein sequence ID" value="QFG10431.1"/>
    <property type="molecule type" value="Genomic_DNA"/>
</dbReference>
<evidence type="ECO:0000259" key="1">
    <source>
        <dbReference type="Pfam" id="PF00149"/>
    </source>
</evidence>
<proteinExistence type="predicted"/>
<dbReference type="GeneID" id="64871731"/>
<gene>
    <name evidence="2" type="primary">61</name>
    <name evidence="2" type="ORF">PBI_ANTHONY_61</name>
</gene>
<dbReference type="KEGG" id="vg:64871731"/>
<dbReference type="InterPro" id="IPR029052">
    <property type="entry name" value="Metallo-depent_PP-like"/>
</dbReference>
<protein>
    <submittedName>
        <fullName evidence="2">Metallophosphatase</fullName>
    </submittedName>
</protein>